<dbReference type="InterPro" id="IPR019734">
    <property type="entry name" value="TPR_rpt"/>
</dbReference>
<feature type="repeat" description="TPR" evidence="4">
    <location>
        <begin position="73"/>
        <end position="106"/>
    </location>
</feature>
<evidence type="ECO:0000313" key="6">
    <source>
        <dbReference type="Proteomes" id="UP001519288"/>
    </source>
</evidence>
<organism evidence="5 6">
    <name type="scientific">Paenibacillus shirakamiensis</name>
    <dbReference type="NCBI Taxonomy" id="1265935"/>
    <lineage>
        <taxon>Bacteria</taxon>
        <taxon>Bacillati</taxon>
        <taxon>Bacillota</taxon>
        <taxon>Bacilli</taxon>
        <taxon>Bacillales</taxon>
        <taxon>Paenibacillaceae</taxon>
        <taxon>Paenibacillus</taxon>
    </lineage>
</organism>
<evidence type="ECO:0000256" key="1">
    <source>
        <dbReference type="ARBA" id="ARBA00022737"/>
    </source>
</evidence>
<protein>
    <submittedName>
        <fullName evidence="5">Tetratricopeptide (TPR) repeat protein</fullName>
    </submittedName>
</protein>
<keyword evidence="2 4" id="KW-0802">TPR repeat</keyword>
<evidence type="ECO:0000256" key="2">
    <source>
        <dbReference type="ARBA" id="ARBA00022803"/>
    </source>
</evidence>
<dbReference type="EMBL" id="JAGGLD010000003">
    <property type="protein sequence ID" value="MBP2001370.1"/>
    <property type="molecule type" value="Genomic_DNA"/>
</dbReference>
<dbReference type="Proteomes" id="UP001519288">
    <property type="component" value="Unassembled WGS sequence"/>
</dbReference>
<comment type="caution">
    <text evidence="5">The sequence shown here is derived from an EMBL/GenBank/DDBJ whole genome shotgun (WGS) entry which is preliminary data.</text>
</comment>
<dbReference type="InterPro" id="IPR011990">
    <property type="entry name" value="TPR-like_helical_dom_sf"/>
</dbReference>
<dbReference type="Gene3D" id="1.25.40.10">
    <property type="entry name" value="Tetratricopeptide repeat domain"/>
    <property type="match status" value="1"/>
</dbReference>
<sequence>MQEETHIHLGTVYFEMGEEHYVDALREENLALEMNPHSKFALFNKALTLKRLKQFIQSEQIFIELSLTDVKDREVHVHLADLYLLQGEFQKAEPYIRRVLELNPADATGLSLLGEMYEQAGKIEMAIETLHQLLKVEPGNIEIYADLANLYKKINNLAKAKECIAHIQRLSSLD</sequence>
<dbReference type="InterPro" id="IPR051685">
    <property type="entry name" value="Ycf3/AcsC/BcsC/TPR_MFPF"/>
</dbReference>
<dbReference type="PROSITE" id="PS50005">
    <property type="entry name" value="TPR"/>
    <property type="match status" value="2"/>
</dbReference>
<accession>A0ABS4JJT4</accession>
<evidence type="ECO:0000256" key="3">
    <source>
        <dbReference type="ARBA" id="ARBA00023078"/>
    </source>
</evidence>
<keyword evidence="6" id="KW-1185">Reference proteome</keyword>
<dbReference type="PANTHER" id="PTHR44943:SF9">
    <property type="entry name" value="TPR-REPEAT-CONTAINING PROTEIN"/>
    <property type="match status" value="1"/>
</dbReference>
<dbReference type="InterPro" id="IPR013105">
    <property type="entry name" value="TPR_2"/>
</dbReference>
<feature type="repeat" description="TPR" evidence="4">
    <location>
        <begin position="107"/>
        <end position="140"/>
    </location>
</feature>
<dbReference type="Pfam" id="PF14559">
    <property type="entry name" value="TPR_19"/>
    <property type="match status" value="1"/>
</dbReference>
<evidence type="ECO:0000256" key="4">
    <source>
        <dbReference type="PROSITE-ProRule" id="PRU00339"/>
    </source>
</evidence>
<gene>
    <name evidence="5" type="ORF">J2Z69_002413</name>
</gene>
<reference evidence="5 6" key="1">
    <citation type="submission" date="2021-03" db="EMBL/GenBank/DDBJ databases">
        <title>Genomic Encyclopedia of Type Strains, Phase IV (KMG-IV): sequencing the most valuable type-strain genomes for metagenomic binning, comparative biology and taxonomic classification.</title>
        <authorList>
            <person name="Goeker M."/>
        </authorList>
    </citation>
    <scope>NUCLEOTIDE SEQUENCE [LARGE SCALE GENOMIC DNA]</scope>
    <source>
        <strain evidence="5 6">DSM 26806</strain>
    </source>
</reference>
<keyword evidence="1" id="KW-0677">Repeat</keyword>
<dbReference type="SMART" id="SM00028">
    <property type="entry name" value="TPR"/>
    <property type="match status" value="4"/>
</dbReference>
<dbReference type="Pfam" id="PF07719">
    <property type="entry name" value="TPR_2"/>
    <property type="match status" value="1"/>
</dbReference>
<evidence type="ECO:0000313" key="5">
    <source>
        <dbReference type="EMBL" id="MBP2001370.1"/>
    </source>
</evidence>
<keyword evidence="3" id="KW-0793">Thylakoid</keyword>
<name>A0ABS4JJT4_9BACL</name>
<dbReference type="PANTHER" id="PTHR44943">
    <property type="entry name" value="CELLULOSE SYNTHASE OPERON PROTEIN C"/>
    <property type="match status" value="1"/>
</dbReference>
<proteinExistence type="predicted"/>
<dbReference type="SUPFAM" id="SSF48452">
    <property type="entry name" value="TPR-like"/>
    <property type="match status" value="1"/>
</dbReference>